<accession>A0A0J7KQH9</accession>
<dbReference type="InterPro" id="IPR013162">
    <property type="entry name" value="CD80_C2-set"/>
</dbReference>
<dbReference type="EMBL" id="LBMM01004360">
    <property type="protein sequence ID" value="KMQ92514.1"/>
    <property type="molecule type" value="Genomic_DNA"/>
</dbReference>
<keyword evidence="1" id="KW-1015">Disulfide bond</keyword>
<gene>
    <name evidence="3" type="ORF">RF55_7484</name>
</gene>
<dbReference type="OrthoDB" id="7689130at2759"/>
<dbReference type="AlphaFoldDB" id="A0A0J7KQH9"/>
<dbReference type="InterPro" id="IPR013783">
    <property type="entry name" value="Ig-like_fold"/>
</dbReference>
<protein>
    <submittedName>
        <fullName evidence="3">Hemicentin-1-like protein</fullName>
    </submittedName>
</protein>
<organism evidence="3 4">
    <name type="scientific">Lasius niger</name>
    <name type="common">Black garden ant</name>
    <dbReference type="NCBI Taxonomy" id="67767"/>
    <lineage>
        <taxon>Eukaryota</taxon>
        <taxon>Metazoa</taxon>
        <taxon>Ecdysozoa</taxon>
        <taxon>Arthropoda</taxon>
        <taxon>Hexapoda</taxon>
        <taxon>Insecta</taxon>
        <taxon>Pterygota</taxon>
        <taxon>Neoptera</taxon>
        <taxon>Endopterygota</taxon>
        <taxon>Hymenoptera</taxon>
        <taxon>Apocrita</taxon>
        <taxon>Aculeata</taxon>
        <taxon>Formicoidea</taxon>
        <taxon>Formicidae</taxon>
        <taxon>Formicinae</taxon>
        <taxon>Lasius</taxon>
        <taxon>Lasius</taxon>
    </lineage>
</organism>
<evidence type="ECO:0000313" key="4">
    <source>
        <dbReference type="Proteomes" id="UP000036403"/>
    </source>
</evidence>
<dbReference type="Pfam" id="PF08205">
    <property type="entry name" value="C2-set_2"/>
    <property type="match status" value="1"/>
</dbReference>
<dbReference type="SUPFAM" id="SSF48726">
    <property type="entry name" value="Immunoglobulin"/>
    <property type="match status" value="1"/>
</dbReference>
<feature type="domain" description="Ig-like" evidence="2">
    <location>
        <begin position="14"/>
        <end position="114"/>
    </location>
</feature>
<evidence type="ECO:0000313" key="3">
    <source>
        <dbReference type="EMBL" id="KMQ92514.1"/>
    </source>
</evidence>
<evidence type="ECO:0000259" key="2">
    <source>
        <dbReference type="PROSITE" id="PS50835"/>
    </source>
</evidence>
<keyword evidence="4" id="KW-1185">Reference proteome</keyword>
<dbReference type="Gene3D" id="2.60.40.10">
    <property type="entry name" value="Immunoglobulins"/>
    <property type="match status" value="1"/>
</dbReference>
<reference evidence="3 4" key="1">
    <citation type="submission" date="2015-04" db="EMBL/GenBank/DDBJ databases">
        <title>Lasius niger genome sequencing.</title>
        <authorList>
            <person name="Konorov E.A."/>
            <person name="Nikitin M.A."/>
            <person name="Kirill M.V."/>
            <person name="Chang P."/>
        </authorList>
    </citation>
    <scope>NUCLEOTIDE SEQUENCE [LARGE SCALE GENOMIC DNA]</scope>
    <source>
        <tissue evidence="3">Whole</tissue>
    </source>
</reference>
<name>A0A0J7KQH9_LASNI</name>
<dbReference type="PANTHER" id="PTHR23278">
    <property type="entry name" value="SIDESTEP PROTEIN"/>
    <property type="match status" value="1"/>
</dbReference>
<dbReference type="Proteomes" id="UP000036403">
    <property type="component" value="Unassembled WGS sequence"/>
</dbReference>
<dbReference type="STRING" id="67767.A0A0J7KQH9"/>
<sequence length="122" mass="13104">MFDMNGFVCVSVQPQFIRVIDESSKNTLSTGATLGPINEGSTIALYCESGNGKPVPTVEWFKDDQLLEATSSTTITDTGLGTGSSLLEMQITREELGATFTCKVNSIALMEPLTVDIKPDVH</sequence>
<feature type="non-terminal residue" evidence="3">
    <location>
        <position position="122"/>
    </location>
</feature>
<dbReference type="InterPro" id="IPR007110">
    <property type="entry name" value="Ig-like_dom"/>
</dbReference>
<dbReference type="PaxDb" id="67767-A0A0J7KQH9"/>
<comment type="caution">
    <text evidence="3">The sequence shown here is derived from an EMBL/GenBank/DDBJ whole genome shotgun (WGS) entry which is preliminary data.</text>
</comment>
<dbReference type="PROSITE" id="PS50835">
    <property type="entry name" value="IG_LIKE"/>
    <property type="match status" value="1"/>
</dbReference>
<dbReference type="InterPro" id="IPR036179">
    <property type="entry name" value="Ig-like_dom_sf"/>
</dbReference>
<evidence type="ECO:0000256" key="1">
    <source>
        <dbReference type="ARBA" id="ARBA00023157"/>
    </source>
</evidence>
<dbReference type="PANTHER" id="PTHR23278:SF32">
    <property type="entry name" value="NEUROMUSCULIN, ISOFORM E"/>
    <property type="match status" value="1"/>
</dbReference>
<proteinExistence type="predicted"/>